<dbReference type="CDD" id="cd02248">
    <property type="entry name" value="Peptidase_C1A"/>
    <property type="match status" value="1"/>
</dbReference>
<evidence type="ECO:0000256" key="1">
    <source>
        <dbReference type="ARBA" id="ARBA00008455"/>
    </source>
</evidence>
<comment type="similarity">
    <text evidence="1">Belongs to the peptidase C1 family.</text>
</comment>
<dbReference type="GO" id="GO:0006508">
    <property type="term" value="P:proteolysis"/>
    <property type="evidence" value="ECO:0007669"/>
    <property type="project" value="InterPro"/>
</dbReference>
<evidence type="ECO:0000313" key="5">
    <source>
        <dbReference type="Proteomes" id="UP000179807"/>
    </source>
</evidence>
<dbReference type="SUPFAM" id="SSF54001">
    <property type="entry name" value="Cysteine proteinases"/>
    <property type="match status" value="1"/>
</dbReference>
<feature type="domain" description="Peptidase C1A papain C-terminal" evidence="3">
    <location>
        <begin position="307"/>
        <end position="534"/>
    </location>
</feature>
<evidence type="ECO:0000259" key="3">
    <source>
        <dbReference type="SMART" id="SM00645"/>
    </source>
</evidence>
<reference evidence="4" key="1">
    <citation type="submission" date="2016-10" db="EMBL/GenBank/DDBJ databases">
        <authorList>
            <person name="Benchimol M."/>
            <person name="Almeida L.G."/>
            <person name="Vasconcelos A.T."/>
            <person name="Perreira-Neves A."/>
            <person name="Rosa I.A."/>
            <person name="Tasca T."/>
            <person name="Bogo M.R."/>
            <person name="de Souza W."/>
        </authorList>
    </citation>
    <scope>NUCLEOTIDE SEQUENCE [LARGE SCALE GENOMIC DNA]</scope>
    <source>
        <strain evidence="4">K</strain>
    </source>
</reference>
<dbReference type="PANTHER" id="PTHR12411">
    <property type="entry name" value="CYSTEINE PROTEASE FAMILY C1-RELATED"/>
    <property type="match status" value="1"/>
</dbReference>
<proteinExistence type="inferred from homology"/>
<evidence type="ECO:0000313" key="4">
    <source>
        <dbReference type="EMBL" id="OHT01313.1"/>
    </source>
</evidence>
<dbReference type="PROSITE" id="PS00139">
    <property type="entry name" value="THIOL_PROTEASE_CYS"/>
    <property type="match status" value="1"/>
</dbReference>
<gene>
    <name evidence="4" type="ORF">TRFO_31850</name>
</gene>
<dbReference type="Proteomes" id="UP000179807">
    <property type="component" value="Unassembled WGS sequence"/>
</dbReference>
<evidence type="ECO:0000256" key="2">
    <source>
        <dbReference type="SAM" id="SignalP"/>
    </source>
</evidence>
<dbReference type="InterPro" id="IPR000169">
    <property type="entry name" value="Pept_cys_AS"/>
</dbReference>
<dbReference type="GeneID" id="94842872"/>
<comment type="caution">
    <text evidence="4">The sequence shown here is derived from an EMBL/GenBank/DDBJ whole genome shotgun (WGS) entry which is preliminary data.</text>
</comment>
<dbReference type="RefSeq" id="XP_068354449.1">
    <property type="nucleotide sequence ID" value="XM_068508168.1"/>
</dbReference>
<keyword evidence="5" id="KW-1185">Reference proteome</keyword>
<dbReference type="InterPro" id="IPR039417">
    <property type="entry name" value="Peptidase_C1A_papain-like"/>
</dbReference>
<keyword evidence="2" id="KW-0732">Signal</keyword>
<dbReference type="SMART" id="SM00645">
    <property type="entry name" value="Pept_C1"/>
    <property type="match status" value="1"/>
</dbReference>
<dbReference type="GO" id="GO:0008234">
    <property type="term" value="F:cysteine-type peptidase activity"/>
    <property type="evidence" value="ECO:0007669"/>
    <property type="project" value="InterPro"/>
</dbReference>
<organism evidence="4 5">
    <name type="scientific">Tritrichomonas foetus</name>
    <dbReference type="NCBI Taxonomy" id="1144522"/>
    <lineage>
        <taxon>Eukaryota</taxon>
        <taxon>Metamonada</taxon>
        <taxon>Parabasalia</taxon>
        <taxon>Tritrichomonadida</taxon>
        <taxon>Tritrichomonadidae</taxon>
        <taxon>Tritrichomonas</taxon>
    </lineage>
</organism>
<feature type="chain" id="PRO_5018705891" evidence="2">
    <location>
        <begin position="21"/>
        <end position="541"/>
    </location>
</feature>
<protein>
    <submittedName>
        <fullName evidence="4">Clan CA, family C1, cathepsin H-like cysteine peptidase</fullName>
    </submittedName>
</protein>
<accession>A0A1J4JQB8</accession>
<dbReference type="InterPro" id="IPR013128">
    <property type="entry name" value="Peptidase_C1A"/>
</dbReference>
<dbReference type="EMBL" id="MLAK01000916">
    <property type="protein sequence ID" value="OHT01313.1"/>
    <property type="molecule type" value="Genomic_DNA"/>
</dbReference>
<sequence length="541" mass="61452">MLPLNFFLTFAFSNPLPIFAWPPRYTIKGTWNVPYANLSSPILIVHEPHRQYTNKYNGVEQQWTTTADEHFHRKIVGAGDKYICYGYSKTAANWDLSIVKYLPDTEGYSAQEGTYAYRGHSCNLYTKNLGIQNWQLYTDNETGYPVGFVMGQAKSVSGSHYDKYVLNIDEFIPEVLPGVWTLPSLCTNPSVLPDDPYPFNLMSLYFDDGSSSNQFIESLPYSLRSNTSASTSYTNIIEDNTATYSIYQKHFQNFDSKKWLHTIANKQMNRIIRQENKEKLGLSSRQDMEDICKTREETAKLLTEQVDDVEFSWRDQVNPRIVAPVRDQCSCGSCWAFGTAELLEGAFALASKKDVELISANQFMDCTWEGDNFGCQGGDVNWAFTVMKNKSLAIAYEKDYPYMGVSGLCEKRYKEPAEGMRIAGYIDECFHIPRTNQMVKRALKKWGPLSLGINVVESMMMYTGGVVNDTKCVGTARDLVHAVLLTGWRVIDGVEVWEIKNSWSTYWGDEGYLYIQAVHPEWNCGVTTNAHAVTVIPANRN</sequence>
<dbReference type="VEuPathDB" id="TrichDB:TRFO_31850"/>
<name>A0A1J4JQB8_9EUKA</name>
<dbReference type="InterPro" id="IPR000668">
    <property type="entry name" value="Peptidase_C1A_C"/>
</dbReference>
<feature type="signal peptide" evidence="2">
    <location>
        <begin position="1"/>
        <end position="20"/>
    </location>
</feature>
<dbReference type="OrthoDB" id="65740at2759"/>
<dbReference type="Gene3D" id="3.90.70.10">
    <property type="entry name" value="Cysteine proteinases"/>
    <property type="match status" value="1"/>
</dbReference>
<dbReference type="InterPro" id="IPR038765">
    <property type="entry name" value="Papain-like_cys_pep_sf"/>
</dbReference>
<dbReference type="AlphaFoldDB" id="A0A1J4JQB8"/>
<dbReference type="Pfam" id="PF00112">
    <property type="entry name" value="Peptidase_C1"/>
    <property type="match status" value="1"/>
</dbReference>